<reference evidence="1" key="1">
    <citation type="journal article" date="2021" name="Proc. Natl. Acad. Sci. U.S.A.">
        <title>A Catalog of Tens of Thousands of Viruses from Human Metagenomes Reveals Hidden Associations with Chronic Diseases.</title>
        <authorList>
            <person name="Tisza M.J."/>
            <person name="Buck C.B."/>
        </authorList>
    </citation>
    <scope>NUCLEOTIDE SEQUENCE</scope>
    <source>
        <strain evidence="1">CtA995</strain>
    </source>
</reference>
<organism evidence="1">
    <name type="scientific">Siphoviridae sp. ctA995</name>
    <dbReference type="NCBI Taxonomy" id="2826180"/>
    <lineage>
        <taxon>Viruses</taxon>
        <taxon>Duplodnaviria</taxon>
        <taxon>Heunggongvirae</taxon>
        <taxon>Uroviricota</taxon>
        <taxon>Caudoviricetes</taxon>
    </lineage>
</organism>
<sequence length="43" mass="4972">MIEKHSKLADFSVFITKNKHPIARVLLAEMERFELLTNAGFKP</sequence>
<protein>
    <submittedName>
        <fullName evidence="1">Uncharacterized protein</fullName>
    </submittedName>
</protein>
<evidence type="ECO:0000313" key="1">
    <source>
        <dbReference type="EMBL" id="DAD74977.1"/>
    </source>
</evidence>
<accession>A0A8S5LY59</accession>
<name>A0A8S5LY59_9CAUD</name>
<proteinExistence type="predicted"/>
<dbReference type="EMBL" id="BK014769">
    <property type="protein sequence ID" value="DAD74977.1"/>
    <property type="molecule type" value="Genomic_DNA"/>
</dbReference>